<accession>A0A8S1B5N3</accession>
<dbReference type="EMBL" id="CADEBC010000594">
    <property type="protein sequence ID" value="CAB3257919.1"/>
    <property type="molecule type" value="Genomic_DNA"/>
</dbReference>
<dbReference type="PANTHER" id="PTHR46954">
    <property type="entry name" value="C2H2-TYPE DOMAIN-CONTAINING PROTEIN"/>
    <property type="match status" value="1"/>
</dbReference>
<gene>
    <name evidence="1" type="ORF">APLA_LOCUS16265</name>
</gene>
<organism evidence="1 2">
    <name type="scientific">Arctia plantaginis</name>
    <name type="common">Wood tiger moth</name>
    <name type="synonym">Phalaena plantaginis</name>
    <dbReference type="NCBI Taxonomy" id="874455"/>
    <lineage>
        <taxon>Eukaryota</taxon>
        <taxon>Metazoa</taxon>
        <taxon>Ecdysozoa</taxon>
        <taxon>Arthropoda</taxon>
        <taxon>Hexapoda</taxon>
        <taxon>Insecta</taxon>
        <taxon>Pterygota</taxon>
        <taxon>Neoptera</taxon>
        <taxon>Endopterygota</taxon>
        <taxon>Lepidoptera</taxon>
        <taxon>Glossata</taxon>
        <taxon>Ditrysia</taxon>
        <taxon>Noctuoidea</taxon>
        <taxon>Erebidae</taxon>
        <taxon>Arctiinae</taxon>
        <taxon>Arctia</taxon>
    </lineage>
</organism>
<reference evidence="1 2" key="1">
    <citation type="submission" date="2020-04" db="EMBL/GenBank/DDBJ databases">
        <authorList>
            <person name="Wallbank WR R."/>
            <person name="Pardo Diaz C."/>
            <person name="Kozak K."/>
            <person name="Martin S."/>
            <person name="Jiggins C."/>
            <person name="Moest M."/>
            <person name="Warren A I."/>
            <person name="Byers J.R.P. K."/>
            <person name="Montejo-Kovacevich G."/>
            <person name="Yen C E."/>
        </authorList>
    </citation>
    <scope>NUCLEOTIDE SEQUENCE [LARGE SCALE GENOMIC DNA]</scope>
</reference>
<name>A0A8S1B5N3_ARCPL</name>
<evidence type="ECO:0000313" key="1">
    <source>
        <dbReference type="EMBL" id="CAB3257919.1"/>
    </source>
</evidence>
<protein>
    <submittedName>
        <fullName evidence="1">Uncharacterized protein</fullName>
    </submittedName>
</protein>
<dbReference type="PANTHER" id="PTHR46954:SF1">
    <property type="entry name" value="C2H2-TYPE DOMAIN-CONTAINING PROTEIN"/>
    <property type="match status" value="1"/>
</dbReference>
<dbReference type="AlphaFoldDB" id="A0A8S1B5N3"/>
<keyword evidence="2" id="KW-1185">Reference proteome</keyword>
<evidence type="ECO:0000313" key="2">
    <source>
        <dbReference type="Proteomes" id="UP000494106"/>
    </source>
</evidence>
<proteinExistence type="predicted"/>
<sequence>MTESNTVKPVIIIFVDGGPDENPRYSKVKNFAIQHFKNYNLDALFIATNAPERSANNRVEHRMAPLSKRLAGVILPHEHFGSHLDDNGMTTDVQLCVGKAKNV</sequence>
<dbReference type="Proteomes" id="UP000494106">
    <property type="component" value="Unassembled WGS sequence"/>
</dbReference>
<comment type="caution">
    <text evidence="1">The sequence shown here is derived from an EMBL/GenBank/DDBJ whole genome shotgun (WGS) entry which is preliminary data.</text>
</comment>
<dbReference type="OrthoDB" id="2433005at2759"/>